<protein>
    <submittedName>
        <fullName evidence="3">Uncharacterized protein At4g14100-like</fullName>
    </submittedName>
</protein>
<dbReference type="GeneID" id="120270741"/>
<evidence type="ECO:0000313" key="3">
    <source>
        <dbReference type="RefSeq" id="XP_039133746.1"/>
    </source>
</evidence>
<keyword evidence="2" id="KW-1185">Reference proteome</keyword>
<accession>A0AB40C1W7</accession>
<feature type="chain" id="PRO_5044309998" evidence="1">
    <location>
        <begin position="26"/>
        <end position="221"/>
    </location>
</feature>
<dbReference type="RefSeq" id="XP_039133746.1">
    <property type="nucleotide sequence ID" value="XM_039277812.1"/>
</dbReference>
<name>A0AB40C1W7_DIOCR</name>
<proteinExistence type="predicted"/>
<dbReference type="PANTHER" id="PTHR33880:SF12">
    <property type="entry name" value="TRANSFERRING GLYCOSYL GROUPS, PUTATIVE-RELATED"/>
    <property type="match status" value="1"/>
</dbReference>
<dbReference type="PANTHER" id="PTHR33880">
    <property type="entry name" value="EXPRESSED PROTEIN"/>
    <property type="match status" value="1"/>
</dbReference>
<dbReference type="Proteomes" id="UP001515500">
    <property type="component" value="Chromosome 10"/>
</dbReference>
<sequence length="221" mass="25813">MKMERGWQSIMKMAMVLLLPLMVIGEGDPIPRQWPEKFHAVLLTNLSDGRLQIANLWYDWPTGRNTYLRQFQLGDLLHDVEWNNGTSYFYTVGPNSTNGGYCHVITFGIGIPRPDFLNDATYLGMEYTNGFLCNLWTKVDFIWYWEDVRTQIPVRWNFFDGISTYVMKFEEGVELEKSQWQAPSYCFKGQDNNGTTFLQDHKSKQFVPNHGFMNAMLPDHL</sequence>
<keyword evidence="1" id="KW-0732">Signal</keyword>
<organism evidence="2 3">
    <name type="scientific">Dioscorea cayennensis subsp. rotundata</name>
    <name type="common">White Guinea yam</name>
    <name type="synonym">Dioscorea rotundata</name>
    <dbReference type="NCBI Taxonomy" id="55577"/>
    <lineage>
        <taxon>Eukaryota</taxon>
        <taxon>Viridiplantae</taxon>
        <taxon>Streptophyta</taxon>
        <taxon>Embryophyta</taxon>
        <taxon>Tracheophyta</taxon>
        <taxon>Spermatophyta</taxon>
        <taxon>Magnoliopsida</taxon>
        <taxon>Liliopsida</taxon>
        <taxon>Dioscoreales</taxon>
        <taxon>Dioscoreaceae</taxon>
        <taxon>Dioscorea</taxon>
    </lineage>
</organism>
<evidence type="ECO:0000256" key="1">
    <source>
        <dbReference type="SAM" id="SignalP"/>
    </source>
</evidence>
<feature type="signal peptide" evidence="1">
    <location>
        <begin position="1"/>
        <end position="25"/>
    </location>
</feature>
<reference evidence="3" key="1">
    <citation type="submission" date="2025-08" db="UniProtKB">
        <authorList>
            <consortium name="RefSeq"/>
        </authorList>
    </citation>
    <scope>IDENTIFICATION</scope>
</reference>
<dbReference type="InterPro" id="IPR038941">
    <property type="entry name" value="At4g14100-like"/>
</dbReference>
<gene>
    <name evidence="3" type="primary">LOC120270741</name>
</gene>
<evidence type="ECO:0000313" key="2">
    <source>
        <dbReference type="Proteomes" id="UP001515500"/>
    </source>
</evidence>
<dbReference type="AlphaFoldDB" id="A0AB40C1W7"/>